<organism evidence="1 2">
    <name type="scientific">Streptosporangium longisporum</name>
    <dbReference type="NCBI Taxonomy" id="46187"/>
    <lineage>
        <taxon>Bacteria</taxon>
        <taxon>Bacillati</taxon>
        <taxon>Actinomycetota</taxon>
        <taxon>Actinomycetes</taxon>
        <taxon>Streptosporangiales</taxon>
        <taxon>Streptosporangiaceae</taxon>
        <taxon>Streptosporangium</taxon>
    </lineage>
</organism>
<dbReference type="EMBL" id="BAAAWD010000022">
    <property type="protein sequence ID" value="GAA3034050.1"/>
    <property type="molecule type" value="Genomic_DNA"/>
</dbReference>
<reference evidence="2" key="1">
    <citation type="journal article" date="2019" name="Int. J. Syst. Evol. Microbiol.">
        <title>The Global Catalogue of Microorganisms (GCM) 10K type strain sequencing project: providing services to taxonomists for standard genome sequencing and annotation.</title>
        <authorList>
            <consortium name="The Broad Institute Genomics Platform"/>
            <consortium name="The Broad Institute Genome Sequencing Center for Infectious Disease"/>
            <person name="Wu L."/>
            <person name="Ma J."/>
        </authorList>
    </citation>
    <scope>NUCLEOTIDE SEQUENCE [LARGE SCALE GENOMIC DNA]</scope>
    <source>
        <strain evidence="2">JCM 3106</strain>
    </source>
</reference>
<accession>A0ABP6L6J9</accession>
<evidence type="ECO:0000313" key="2">
    <source>
        <dbReference type="Proteomes" id="UP001499930"/>
    </source>
</evidence>
<gene>
    <name evidence="1" type="ORF">GCM10017559_71900</name>
</gene>
<name>A0ABP6L6J9_9ACTN</name>
<protein>
    <submittedName>
        <fullName evidence="1">Uncharacterized protein</fullName>
    </submittedName>
</protein>
<sequence length="77" mass="8314">MCEPGTADVSMFSPRILVDRTWRSSACHVSKAQAHSALFVPRQKHRVPGYLDPPPPTILVPAGGGGKAELVQRSCDM</sequence>
<keyword evidence="2" id="KW-1185">Reference proteome</keyword>
<proteinExistence type="predicted"/>
<evidence type="ECO:0000313" key="1">
    <source>
        <dbReference type="EMBL" id="GAA3034050.1"/>
    </source>
</evidence>
<dbReference type="Proteomes" id="UP001499930">
    <property type="component" value="Unassembled WGS sequence"/>
</dbReference>
<comment type="caution">
    <text evidence="1">The sequence shown here is derived from an EMBL/GenBank/DDBJ whole genome shotgun (WGS) entry which is preliminary data.</text>
</comment>